<evidence type="ECO:0000259" key="10">
    <source>
        <dbReference type="Pfam" id="PF00999"/>
    </source>
</evidence>
<feature type="transmembrane region" description="Helical" evidence="9">
    <location>
        <begin position="171"/>
        <end position="191"/>
    </location>
</feature>
<feature type="transmembrane region" description="Helical" evidence="9">
    <location>
        <begin position="342"/>
        <end position="362"/>
    </location>
</feature>
<comment type="subcellular location">
    <subcellularLocation>
        <location evidence="1">Cell membrane</location>
        <topology evidence="1">Multi-pass membrane protein</topology>
    </subcellularLocation>
</comment>
<evidence type="ECO:0000256" key="4">
    <source>
        <dbReference type="ARBA" id="ARBA00022475"/>
    </source>
</evidence>
<dbReference type="InterPro" id="IPR038770">
    <property type="entry name" value="Na+/solute_symporter_sf"/>
</dbReference>
<dbReference type="GO" id="GO:0006813">
    <property type="term" value="P:potassium ion transport"/>
    <property type="evidence" value="ECO:0007669"/>
    <property type="project" value="InterPro"/>
</dbReference>
<dbReference type="EMBL" id="AWUW01000138">
    <property type="protein sequence ID" value="ERJ64116.1"/>
    <property type="molecule type" value="Genomic_DNA"/>
</dbReference>
<dbReference type="GO" id="GO:0005886">
    <property type="term" value="C:plasma membrane"/>
    <property type="evidence" value="ECO:0007669"/>
    <property type="project" value="UniProtKB-SubCell"/>
</dbReference>
<evidence type="ECO:0000256" key="2">
    <source>
        <dbReference type="ARBA" id="ARBA00022448"/>
    </source>
</evidence>
<evidence type="ECO:0000256" key="3">
    <source>
        <dbReference type="ARBA" id="ARBA00022449"/>
    </source>
</evidence>
<feature type="transmembrane region" description="Helical" evidence="9">
    <location>
        <begin position="228"/>
        <end position="246"/>
    </location>
</feature>
<dbReference type="SUPFAM" id="SSF116726">
    <property type="entry name" value="TrkA C-terminal domain-like"/>
    <property type="match status" value="1"/>
</dbReference>
<feature type="transmembrane region" description="Helical" evidence="9">
    <location>
        <begin position="276"/>
        <end position="296"/>
    </location>
</feature>
<feature type="transmembrane region" description="Helical" evidence="9">
    <location>
        <begin position="85"/>
        <end position="110"/>
    </location>
</feature>
<dbReference type="AlphaFoldDB" id="A0A0E2LNE3"/>
<feature type="transmembrane region" description="Helical" evidence="9">
    <location>
        <begin position="308"/>
        <end position="330"/>
    </location>
</feature>
<dbReference type="InterPro" id="IPR006153">
    <property type="entry name" value="Cation/H_exchanger_TM"/>
</dbReference>
<evidence type="ECO:0000256" key="5">
    <source>
        <dbReference type="ARBA" id="ARBA00022692"/>
    </source>
</evidence>
<feature type="transmembrane region" description="Helical" evidence="9">
    <location>
        <begin position="57"/>
        <end position="73"/>
    </location>
</feature>
<dbReference type="NCBIfam" id="NF003715">
    <property type="entry name" value="PRK05326.1-2"/>
    <property type="match status" value="1"/>
</dbReference>
<keyword evidence="6 9" id="KW-1133">Transmembrane helix</keyword>
<dbReference type="PATRIC" id="fig|1227271.3.peg.1757"/>
<dbReference type="RefSeq" id="WP_021665952.1">
    <property type="nucleotide sequence ID" value="NZ_KI259218.1"/>
</dbReference>
<evidence type="ECO:0000256" key="8">
    <source>
        <dbReference type="ARBA" id="ARBA00023136"/>
    </source>
</evidence>
<evidence type="ECO:0000256" key="7">
    <source>
        <dbReference type="ARBA" id="ARBA00023065"/>
    </source>
</evidence>
<dbReference type="Pfam" id="PF00999">
    <property type="entry name" value="Na_H_Exchanger"/>
    <property type="match status" value="1"/>
</dbReference>
<dbReference type="PANTHER" id="PTHR32507">
    <property type="entry name" value="NA(+)/H(+) ANTIPORTER 1"/>
    <property type="match status" value="1"/>
</dbReference>
<feature type="domain" description="Cation/H+ exchanger transmembrane" evidence="10">
    <location>
        <begin position="14"/>
        <end position="396"/>
    </location>
</feature>
<feature type="transmembrane region" description="Helical" evidence="9">
    <location>
        <begin position="197"/>
        <end position="216"/>
    </location>
</feature>
<dbReference type="NCBIfam" id="NF003716">
    <property type="entry name" value="PRK05326.1-3"/>
    <property type="match status" value="1"/>
</dbReference>
<reference evidence="11 12" key="1">
    <citation type="submission" date="2013-06" db="EMBL/GenBank/DDBJ databases">
        <authorList>
            <person name="Weinstock G."/>
            <person name="Sodergren E."/>
            <person name="Lobos E.A."/>
            <person name="Fulton L."/>
            <person name="Fulton R."/>
            <person name="Courtney L."/>
            <person name="Fronick C."/>
            <person name="O'Laughlin M."/>
            <person name="Godfrey J."/>
            <person name="Wilson R.M."/>
            <person name="Miner T."/>
            <person name="Farmer C."/>
            <person name="Delehaunty K."/>
            <person name="Cordes M."/>
            <person name="Minx P."/>
            <person name="Tomlinson C."/>
            <person name="Chen J."/>
            <person name="Wollam A."/>
            <person name="Pepin K.H."/>
            <person name="Bhonagiri V."/>
            <person name="Zhang X."/>
            <person name="Warren W."/>
            <person name="Mitreva M."/>
            <person name="Mardis E.R."/>
            <person name="Wilson R.K."/>
        </authorList>
    </citation>
    <scope>NUCLEOTIDE SEQUENCE [LARGE SCALE GENOMIC DNA]</scope>
    <source>
        <strain evidence="11 12">F0570</strain>
    </source>
</reference>
<dbReference type="HOGENOM" id="CLU_005912_9_1_10"/>
<keyword evidence="8 9" id="KW-0472">Membrane</keyword>
<feature type="transmembrane region" description="Helical" evidence="9">
    <location>
        <begin position="374"/>
        <end position="394"/>
    </location>
</feature>
<keyword evidence="2" id="KW-0813">Transport</keyword>
<dbReference type="InterPro" id="IPR036721">
    <property type="entry name" value="RCK_C_sf"/>
</dbReference>
<accession>A0A0E2LNE3</accession>
<evidence type="ECO:0000256" key="9">
    <source>
        <dbReference type="SAM" id="Phobius"/>
    </source>
</evidence>
<dbReference type="Gene3D" id="3.30.70.1450">
    <property type="entry name" value="Regulator of K+ conductance, C-terminal domain"/>
    <property type="match status" value="1"/>
</dbReference>
<evidence type="ECO:0000256" key="6">
    <source>
        <dbReference type="ARBA" id="ARBA00022989"/>
    </source>
</evidence>
<dbReference type="Proteomes" id="UP000016630">
    <property type="component" value="Unassembled WGS sequence"/>
</dbReference>
<keyword evidence="7" id="KW-0406">Ion transport</keyword>
<feature type="transmembrane region" description="Helical" evidence="9">
    <location>
        <begin position="122"/>
        <end position="146"/>
    </location>
</feature>
<dbReference type="PANTHER" id="PTHR32507:SF7">
    <property type="entry name" value="K(+)_H(+) ANTIPORTER NHAP2"/>
    <property type="match status" value="1"/>
</dbReference>
<comment type="caution">
    <text evidence="11">The sequence shown here is derived from an EMBL/GenBank/DDBJ whole genome shotgun (WGS) entry which is preliminary data.</text>
</comment>
<dbReference type="Gene3D" id="1.20.1530.20">
    <property type="match status" value="1"/>
</dbReference>
<proteinExistence type="predicted"/>
<dbReference type="GO" id="GO:0015297">
    <property type="term" value="F:antiporter activity"/>
    <property type="evidence" value="ECO:0007669"/>
    <property type="project" value="UniProtKB-KW"/>
</dbReference>
<keyword evidence="4" id="KW-1003">Cell membrane</keyword>
<evidence type="ECO:0000313" key="12">
    <source>
        <dbReference type="Proteomes" id="UP000016630"/>
    </source>
</evidence>
<organism evidence="11 12">
    <name type="scientific">Porphyromonas gingivalis F0570</name>
    <dbReference type="NCBI Taxonomy" id="1227271"/>
    <lineage>
        <taxon>Bacteria</taxon>
        <taxon>Pseudomonadati</taxon>
        <taxon>Bacteroidota</taxon>
        <taxon>Bacteroidia</taxon>
        <taxon>Bacteroidales</taxon>
        <taxon>Porphyromonadaceae</taxon>
        <taxon>Porphyromonas</taxon>
    </lineage>
</organism>
<keyword evidence="3" id="KW-0050">Antiport</keyword>
<gene>
    <name evidence="11" type="ORF">HMPREF1555_02000</name>
</gene>
<feature type="transmembrane region" description="Helical" evidence="9">
    <location>
        <begin position="6"/>
        <end position="26"/>
    </location>
</feature>
<evidence type="ECO:0000313" key="11">
    <source>
        <dbReference type="EMBL" id="ERJ64116.1"/>
    </source>
</evidence>
<keyword evidence="5 9" id="KW-0812">Transmembrane</keyword>
<sequence>MLSTEHFLLFASIVLFAGIMAGKVGYRFGIPTLLIFLFTGMLFGVDGFGFQFSNADVAQSVGIIALSIILFTGGMDTRIRKVRPVIAQGLTLSTLGVLLTALLSGFFIFWLSGCSDFGPYPFALSTSLLLAATMASTDSASVFAILRSQKMQLKENLAPTLEMESGSNDPMAYMLTIALIDFITTGQSGIGPIVLTFILQFVVGGTLGFLMGRLAVFILNRMNIHNDTLYPITLLCMVFFTFSVTSLLQGNGYLAVYIAGIVVGNNRVIHKKSINTFLDGITWLVQIILFILLGLLVNPREMLDVAPFSLVVGAFMILIARPLAVYFCLIPFRKISFRGKTFLSWVGLRGAVPIIFATYPMIDNIPGADQLFNVVFFITILSLLVQGSTISQVARWLGLDIPSPPIGSLFGVEIPEETGTKLEERVVDASMLSHGDLLMNLSLRDEELVILVRRGEGYRVPKGRMHLQVGDVLLIVSEKNLSQTLTSGDPENHPGLLQRLKHRLLRR</sequence>
<feature type="transmembrane region" description="Helical" evidence="9">
    <location>
        <begin position="33"/>
        <end position="51"/>
    </location>
</feature>
<dbReference type="GO" id="GO:1902600">
    <property type="term" value="P:proton transmembrane transport"/>
    <property type="evidence" value="ECO:0007669"/>
    <property type="project" value="InterPro"/>
</dbReference>
<protein>
    <submittedName>
        <fullName evidence="11">Potassium/proton antiporter</fullName>
    </submittedName>
</protein>
<name>A0A0E2LNE3_PORGN</name>
<evidence type="ECO:0000256" key="1">
    <source>
        <dbReference type="ARBA" id="ARBA00004651"/>
    </source>
</evidence>
<feature type="transmembrane region" description="Helical" evidence="9">
    <location>
        <begin position="252"/>
        <end position="269"/>
    </location>
</feature>